<dbReference type="PANTHER" id="PTHR11780">
    <property type="entry name" value="NADH-UBIQUINONE OXIDOREDUCTASE FLAVOPROTEIN 1 NDUFV1"/>
    <property type="match status" value="1"/>
</dbReference>
<keyword evidence="15" id="KW-1185">Reference proteome</keyword>
<gene>
    <name evidence="14" type="ORF">KDK95_05010</name>
</gene>
<dbReference type="InterPro" id="IPR011538">
    <property type="entry name" value="Nuo51_FMN-bd"/>
</dbReference>
<evidence type="ECO:0000256" key="7">
    <source>
        <dbReference type="ARBA" id="ARBA00022723"/>
    </source>
</evidence>
<dbReference type="Pfam" id="PF10531">
    <property type="entry name" value="SLBB"/>
    <property type="match status" value="1"/>
</dbReference>
<reference evidence="14" key="1">
    <citation type="submission" date="2021-04" db="EMBL/GenBank/DDBJ databases">
        <title>Genome based classification of Actinospica acidithermotolerans sp. nov., an actinobacterium isolated from an Indonesian hot spring.</title>
        <authorList>
            <person name="Kusuma A.B."/>
            <person name="Putra K.E."/>
            <person name="Nafisah S."/>
            <person name="Loh J."/>
            <person name="Nouioui I."/>
            <person name="Goodfellow M."/>
        </authorList>
    </citation>
    <scope>NUCLEOTIDE SEQUENCE</scope>
    <source>
        <strain evidence="14">MGRD01-02</strain>
    </source>
</reference>
<keyword evidence="6" id="KW-0288">FMN</keyword>
<sequence length="432" mass="44366">MTSTADDARPTAADTAPNAPRLLLGHGRALTEHVSAHGPLPALTGPEIIARTEQAGLTGRGGAAFPTGRKLAAVARGAGRKGTVVVANGCEGEPASAKDRTLILNAPHLVLDGVQLAARAVGARQAHLCVHEDEHDIRNTLTAALAERATALPAEAPITLTLVPHRYVASEESALVRALNGGPSLPAHTPPRPFERGVGGRPTLVDNVETLAHLALIARHGSAWFRARGTATAPGTTLVTIGGAVRNPGVYEIPLGITGADLLALAGGAGAPLQAMLCGGYFGSWLPADTFAGTEISAPGLAAAGSAIGAGVFVALPRTSCALAETAKIAAYLAGQSARQCGPCLHGLPALAKALRELAASGGTRPAHNLQALMPYIERRGACRHPDGATRLIASALRAFPEEVRAHADRKRCPAVHRAEQRDPHQGRRYGT</sequence>
<dbReference type="Gene3D" id="3.10.20.600">
    <property type="match status" value="1"/>
</dbReference>
<protein>
    <submittedName>
        <fullName evidence="14">SLBB domain-containing protein</fullName>
    </submittedName>
</protein>
<comment type="cofactor">
    <cofactor evidence="2">
        <name>[4Fe-4S] cluster</name>
        <dbReference type="ChEBI" id="CHEBI:49883"/>
    </cofactor>
</comment>
<dbReference type="InterPro" id="IPR050837">
    <property type="entry name" value="ComplexI_51kDa_subunit"/>
</dbReference>
<keyword evidence="5" id="KW-0285">Flavoprotein</keyword>
<evidence type="ECO:0000256" key="6">
    <source>
        <dbReference type="ARBA" id="ARBA00022643"/>
    </source>
</evidence>
<evidence type="ECO:0000259" key="13">
    <source>
        <dbReference type="Pfam" id="PF10589"/>
    </source>
</evidence>
<keyword evidence="4" id="KW-0004">4Fe-4S</keyword>
<keyword evidence="7" id="KW-0479">Metal-binding</keyword>
<accession>A0A941IHF3</accession>
<evidence type="ECO:0000256" key="2">
    <source>
        <dbReference type="ARBA" id="ARBA00001966"/>
    </source>
</evidence>
<dbReference type="GO" id="GO:0045333">
    <property type="term" value="P:cellular respiration"/>
    <property type="evidence" value="ECO:0007669"/>
    <property type="project" value="TreeGrafter"/>
</dbReference>
<evidence type="ECO:0000313" key="15">
    <source>
        <dbReference type="Proteomes" id="UP000676325"/>
    </source>
</evidence>
<proteinExistence type="inferred from homology"/>
<dbReference type="AlphaFoldDB" id="A0A941IHF3"/>
<dbReference type="GO" id="GO:0046872">
    <property type="term" value="F:metal ion binding"/>
    <property type="evidence" value="ECO:0007669"/>
    <property type="project" value="UniProtKB-KW"/>
</dbReference>
<dbReference type="PANTHER" id="PTHR11780:SF10">
    <property type="entry name" value="NADH DEHYDROGENASE [UBIQUINONE] FLAVOPROTEIN 1, MITOCHONDRIAL"/>
    <property type="match status" value="1"/>
</dbReference>
<dbReference type="InterPro" id="IPR019575">
    <property type="entry name" value="Nuop51_4Fe4S-bd"/>
</dbReference>
<dbReference type="InterPro" id="IPR019554">
    <property type="entry name" value="Soluble_ligand-bd"/>
</dbReference>
<evidence type="ECO:0000256" key="3">
    <source>
        <dbReference type="ARBA" id="ARBA00007523"/>
    </source>
</evidence>
<evidence type="ECO:0000256" key="10">
    <source>
        <dbReference type="SAM" id="MobiDB-lite"/>
    </source>
</evidence>
<feature type="region of interest" description="Disordered" evidence="10">
    <location>
        <begin position="1"/>
        <end position="20"/>
    </location>
</feature>
<dbReference type="SUPFAM" id="SSF142019">
    <property type="entry name" value="Nqo1 FMN-binding domain-like"/>
    <property type="match status" value="1"/>
</dbReference>
<dbReference type="Gene3D" id="1.20.1440.230">
    <property type="entry name" value="NADH-ubiquinone oxidoreductase 51kDa subunit, iron-sulphur binding domain"/>
    <property type="match status" value="1"/>
</dbReference>
<comment type="similarity">
    <text evidence="3">Belongs to the complex I 51 kDa subunit family.</text>
</comment>
<evidence type="ECO:0000259" key="12">
    <source>
        <dbReference type="Pfam" id="PF10531"/>
    </source>
</evidence>
<name>A0A941IHF3_9ACTN</name>
<evidence type="ECO:0000256" key="9">
    <source>
        <dbReference type="ARBA" id="ARBA00023014"/>
    </source>
</evidence>
<feature type="compositionally biased region" description="Basic and acidic residues" evidence="10">
    <location>
        <begin position="417"/>
        <end position="426"/>
    </location>
</feature>
<feature type="domain" description="NADH-ubiquinone oxidoreductase 51kDa subunit FMN-binding" evidence="11">
    <location>
        <begin position="53"/>
        <end position="214"/>
    </location>
</feature>
<evidence type="ECO:0000256" key="5">
    <source>
        <dbReference type="ARBA" id="ARBA00022630"/>
    </source>
</evidence>
<dbReference type="GO" id="GO:0003954">
    <property type="term" value="F:NADH dehydrogenase activity"/>
    <property type="evidence" value="ECO:0007669"/>
    <property type="project" value="TreeGrafter"/>
</dbReference>
<feature type="region of interest" description="Disordered" evidence="10">
    <location>
        <begin position="409"/>
        <end position="432"/>
    </location>
</feature>
<dbReference type="InterPro" id="IPR037225">
    <property type="entry name" value="Nuo51_FMN-bd_sf"/>
</dbReference>
<dbReference type="SUPFAM" id="SSF140490">
    <property type="entry name" value="Nqo1C-terminal domain-like"/>
    <property type="match status" value="1"/>
</dbReference>
<dbReference type="EMBL" id="JAGSOH010000007">
    <property type="protein sequence ID" value="MBR7825657.1"/>
    <property type="molecule type" value="Genomic_DNA"/>
</dbReference>
<keyword evidence="8" id="KW-0408">Iron</keyword>
<feature type="domain" description="Soluble ligand binding" evidence="12">
    <location>
        <begin position="239"/>
        <end position="270"/>
    </location>
</feature>
<dbReference type="GO" id="GO:0051539">
    <property type="term" value="F:4 iron, 4 sulfur cluster binding"/>
    <property type="evidence" value="ECO:0007669"/>
    <property type="project" value="UniProtKB-KW"/>
</dbReference>
<evidence type="ECO:0000259" key="11">
    <source>
        <dbReference type="Pfam" id="PF01512"/>
    </source>
</evidence>
<dbReference type="InterPro" id="IPR037207">
    <property type="entry name" value="Nuop51_4Fe4S-bd_sf"/>
</dbReference>
<comment type="caution">
    <text evidence="14">The sequence shown here is derived from an EMBL/GenBank/DDBJ whole genome shotgun (WGS) entry which is preliminary data.</text>
</comment>
<dbReference type="SUPFAM" id="SSF142984">
    <property type="entry name" value="Nqo1 middle domain-like"/>
    <property type="match status" value="1"/>
</dbReference>
<dbReference type="Pfam" id="PF10589">
    <property type="entry name" value="NADH_4Fe-4S"/>
    <property type="match status" value="1"/>
</dbReference>
<dbReference type="Proteomes" id="UP000676325">
    <property type="component" value="Unassembled WGS sequence"/>
</dbReference>
<comment type="cofactor">
    <cofactor evidence="1">
        <name>FMN</name>
        <dbReference type="ChEBI" id="CHEBI:58210"/>
    </cofactor>
</comment>
<dbReference type="Pfam" id="PF01512">
    <property type="entry name" value="Complex1_51K"/>
    <property type="match status" value="1"/>
</dbReference>
<keyword evidence="9" id="KW-0411">Iron-sulfur</keyword>
<feature type="compositionally biased region" description="Low complexity" evidence="10">
    <location>
        <begin position="10"/>
        <end position="20"/>
    </location>
</feature>
<evidence type="ECO:0000256" key="8">
    <source>
        <dbReference type="ARBA" id="ARBA00023004"/>
    </source>
</evidence>
<feature type="domain" description="NADH-ubiquinone oxidoreductase 51kDa subunit iron-sulphur binding" evidence="13">
    <location>
        <begin position="327"/>
        <end position="407"/>
    </location>
</feature>
<evidence type="ECO:0000256" key="1">
    <source>
        <dbReference type="ARBA" id="ARBA00001917"/>
    </source>
</evidence>
<evidence type="ECO:0000256" key="4">
    <source>
        <dbReference type="ARBA" id="ARBA00022485"/>
    </source>
</evidence>
<dbReference type="Gene3D" id="3.40.50.11540">
    <property type="entry name" value="NADH-ubiquinone oxidoreductase 51kDa subunit"/>
    <property type="match status" value="1"/>
</dbReference>
<organism evidence="14 15">
    <name type="scientific">Actinospica acidithermotolerans</name>
    <dbReference type="NCBI Taxonomy" id="2828514"/>
    <lineage>
        <taxon>Bacteria</taxon>
        <taxon>Bacillati</taxon>
        <taxon>Actinomycetota</taxon>
        <taxon>Actinomycetes</taxon>
        <taxon>Catenulisporales</taxon>
        <taxon>Actinospicaceae</taxon>
        <taxon>Actinospica</taxon>
    </lineage>
</organism>
<evidence type="ECO:0000313" key="14">
    <source>
        <dbReference type="EMBL" id="MBR7825657.1"/>
    </source>
</evidence>